<gene>
    <name evidence="5" type="ORF">COT33_02025</name>
</gene>
<dbReference type="InterPro" id="IPR036265">
    <property type="entry name" value="HIT-like_sf"/>
</dbReference>
<dbReference type="EMBL" id="PEYD01000039">
    <property type="protein sequence ID" value="PIS39418.1"/>
    <property type="molecule type" value="Genomic_DNA"/>
</dbReference>
<dbReference type="PROSITE" id="PS51084">
    <property type="entry name" value="HIT_2"/>
    <property type="match status" value="1"/>
</dbReference>
<evidence type="ECO:0000256" key="3">
    <source>
        <dbReference type="PROSITE-ProRule" id="PRU00464"/>
    </source>
</evidence>
<name>A0A2H0YLQ1_9BACT</name>
<dbReference type="InterPro" id="IPR011146">
    <property type="entry name" value="HIT-like"/>
</dbReference>
<dbReference type="GO" id="GO:0003824">
    <property type="term" value="F:catalytic activity"/>
    <property type="evidence" value="ECO:0007669"/>
    <property type="project" value="InterPro"/>
</dbReference>
<feature type="active site" description="Tele-AMP-histidine intermediate" evidence="1">
    <location>
        <position position="99"/>
    </location>
</feature>
<feature type="domain" description="HIT" evidence="4">
    <location>
        <begin position="4"/>
        <end position="113"/>
    </location>
</feature>
<protein>
    <submittedName>
        <fullName evidence="5">Histidine triad nucleotide-binding protein</fullName>
    </submittedName>
</protein>
<feature type="short sequence motif" description="Histidine triad motif" evidence="2 3">
    <location>
        <begin position="97"/>
        <end position="101"/>
    </location>
</feature>
<dbReference type="CDD" id="cd01276">
    <property type="entry name" value="PKCI_related"/>
    <property type="match status" value="1"/>
</dbReference>
<evidence type="ECO:0000256" key="1">
    <source>
        <dbReference type="PIRSR" id="PIRSR601310-1"/>
    </source>
</evidence>
<evidence type="ECO:0000313" key="6">
    <source>
        <dbReference type="Proteomes" id="UP000230088"/>
    </source>
</evidence>
<evidence type="ECO:0000313" key="5">
    <source>
        <dbReference type="EMBL" id="PIS39418.1"/>
    </source>
</evidence>
<dbReference type="PRINTS" id="PR00332">
    <property type="entry name" value="HISTRIAD"/>
</dbReference>
<sequence>MSCIFCKIINKEMPAEIVYEDAQIIAFKDIYPVAPAHILVVPKKHIPSVDDLEPGDKNLIGDLLLITQKIARQLSLAKTGYKLVFNVGRGGGQKIDHLHLHLLGGWRIKNHKLKIKNHKLKIGTCH</sequence>
<dbReference type="SUPFAM" id="SSF54197">
    <property type="entry name" value="HIT-like"/>
    <property type="match status" value="1"/>
</dbReference>
<evidence type="ECO:0000256" key="2">
    <source>
        <dbReference type="PIRSR" id="PIRSR601310-3"/>
    </source>
</evidence>
<dbReference type="AlphaFoldDB" id="A0A2H0YLQ1"/>
<dbReference type="InterPro" id="IPR019808">
    <property type="entry name" value="Histidine_triad_CS"/>
</dbReference>
<dbReference type="Gene3D" id="3.30.428.10">
    <property type="entry name" value="HIT-like"/>
    <property type="match status" value="1"/>
</dbReference>
<accession>A0A2H0YLQ1</accession>
<dbReference type="PROSITE" id="PS00892">
    <property type="entry name" value="HIT_1"/>
    <property type="match status" value="1"/>
</dbReference>
<dbReference type="Proteomes" id="UP000230088">
    <property type="component" value="Unassembled WGS sequence"/>
</dbReference>
<dbReference type="Pfam" id="PF01230">
    <property type="entry name" value="HIT"/>
    <property type="match status" value="1"/>
</dbReference>
<organism evidence="5 6">
    <name type="scientific">Candidatus Nealsonbacteria bacterium CG08_land_8_20_14_0_20_38_20</name>
    <dbReference type="NCBI Taxonomy" id="1974705"/>
    <lineage>
        <taxon>Bacteria</taxon>
        <taxon>Candidatus Nealsoniibacteriota</taxon>
    </lineage>
</organism>
<comment type="caution">
    <text evidence="5">The sequence shown here is derived from an EMBL/GenBank/DDBJ whole genome shotgun (WGS) entry which is preliminary data.</text>
</comment>
<proteinExistence type="predicted"/>
<dbReference type="PANTHER" id="PTHR23089">
    <property type="entry name" value="HISTIDINE TRIAD HIT PROTEIN"/>
    <property type="match status" value="1"/>
</dbReference>
<evidence type="ECO:0000259" key="4">
    <source>
        <dbReference type="PROSITE" id="PS51084"/>
    </source>
</evidence>
<dbReference type="InterPro" id="IPR001310">
    <property type="entry name" value="Histidine_triad_HIT"/>
</dbReference>
<reference evidence="6" key="1">
    <citation type="submission" date="2017-09" db="EMBL/GenBank/DDBJ databases">
        <title>Depth-based differentiation of microbial function through sediment-hosted aquifers and enrichment of novel symbionts in the deep terrestrial subsurface.</title>
        <authorList>
            <person name="Probst A.J."/>
            <person name="Ladd B."/>
            <person name="Jarett J.K."/>
            <person name="Geller-Mcgrath D.E."/>
            <person name="Sieber C.M.K."/>
            <person name="Emerson J.B."/>
            <person name="Anantharaman K."/>
            <person name="Thomas B.C."/>
            <person name="Malmstrom R."/>
            <person name="Stieglmeier M."/>
            <person name="Klingl A."/>
            <person name="Woyke T."/>
            <person name="Ryan C.M."/>
            <person name="Banfield J.F."/>
        </authorList>
    </citation>
    <scope>NUCLEOTIDE SEQUENCE [LARGE SCALE GENOMIC DNA]</scope>
</reference>